<dbReference type="RefSeq" id="WP_202662664.1">
    <property type="nucleotide sequence ID" value="NZ_JAESVP010000014.1"/>
</dbReference>
<dbReference type="PANTHER" id="PTHR37422">
    <property type="entry name" value="TEICHURONIC ACID BIOSYNTHESIS PROTEIN TUAE"/>
    <property type="match status" value="1"/>
</dbReference>
<organism evidence="3 4">
    <name type="scientific">Fuscibacter oryzae</name>
    <dbReference type="NCBI Taxonomy" id="2803939"/>
    <lineage>
        <taxon>Bacteria</taxon>
        <taxon>Pseudomonadati</taxon>
        <taxon>Pseudomonadota</taxon>
        <taxon>Alphaproteobacteria</taxon>
        <taxon>Rhodobacterales</taxon>
        <taxon>Paracoccaceae</taxon>
        <taxon>Fuscibacter</taxon>
    </lineage>
</organism>
<keyword evidence="2" id="KW-1133">Transmembrane helix</keyword>
<accession>A0A8J7SUY1</accession>
<name>A0A8J7SUY1_9RHOB</name>
<feature type="transmembrane region" description="Helical" evidence="2">
    <location>
        <begin position="257"/>
        <end position="286"/>
    </location>
</feature>
<evidence type="ECO:0000256" key="2">
    <source>
        <dbReference type="SAM" id="Phobius"/>
    </source>
</evidence>
<dbReference type="EMBL" id="JAESVP010000014">
    <property type="protein sequence ID" value="MBL4930095.1"/>
    <property type="molecule type" value="Genomic_DNA"/>
</dbReference>
<sequence length="456" mass="50799">MSDSVSSPQASAVRSYPQEEPKPPLAIFLLLILVVMVPIEFSLKLGSLSLTASRLYLVFLTFMILPYLGELKLRAFDWFFIGHVAWTCVAYAKIYGVGGAVEMSGSYFLEFLTVYLAVRIYLQRIEQIRAVVSLLFLLAFISGVLALPEALTGVHFIHDLGTSITGIVYRLNNEMRMGIYRASSFFEHPILYGVFCASSFGLMWFTSSAVQRMYRAPVLMLATWFSASSAPLLVLLIQISLIIAEKFTRHLKRRDKLLAWAAGAFVLAMQTFTGRGVVGIVTMITINPGTAYTRRAQWNFAIDDVMRHPWLGFIPSTYTRPFWLAPSIDNWWLLVMMRSGIPSLILLALSVLFMWIAIARRQDVPLLFSQLRTGWGLMMIAVLLGAATVTFFGKLQPLFSFYLGMGAALATCTLPAANAGTLPAPQGRSELNYTRFPRSSTRTPSVPPTARKPAKP</sequence>
<dbReference type="AlphaFoldDB" id="A0A8J7SUY1"/>
<keyword evidence="2" id="KW-0812">Transmembrane</keyword>
<feature type="transmembrane region" description="Helical" evidence="2">
    <location>
        <begin position="24"/>
        <end position="43"/>
    </location>
</feature>
<feature type="transmembrane region" description="Helical" evidence="2">
    <location>
        <begin position="75"/>
        <end position="92"/>
    </location>
</feature>
<feature type="transmembrane region" description="Helical" evidence="2">
    <location>
        <begin position="129"/>
        <end position="147"/>
    </location>
</feature>
<feature type="transmembrane region" description="Helical" evidence="2">
    <location>
        <begin position="331"/>
        <end position="359"/>
    </location>
</feature>
<feature type="transmembrane region" description="Helical" evidence="2">
    <location>
        <begin position="49"/>
        <end position="68"/>
    </location>
</feature>
<feature type="transmembrane region" description="Helical" evidence="2">
    <location>
        <begin position="371"/>
        <end position="393"/>
    </location>
</feature>
<keyword evidence="4" id="KW-1185">Reference proteome</keyword>
<dbReference type="InterPro" id="IPR051533">
    <property type="entry name" value="WaaL-like"/>
</dbReference>
<feature type="compositionally biased region" description="Low complexity" evidence="1">
    <location>
        <begin position="434"/>
        <end position="456"/>
    </location>
</feature>
<evidence type="ECO:0008006" key="5">
    <source>
        <dbReference type="Google" id="ProtNLM"/>
    </source>
</evidence>
<gene>
    <name evidence="3" type="ORF">JI744_18505</name>
</gene>
<keyword evidence="2" id="KW-0472">Membrane</keyword>
<feature type="region of interest" description="Disordered" evidence="1">
    <location>
        <begin position="425"/>
        <end position="456"/>
    </location>
</feature>
<reference evidence="3" key="1">
    <citation type="submission" date="2021-01" db="EMBL/GenBank/DDBJ databases">
        <title>Genome seq and assembly of Tabrizicola sp. KVB23.</title>
        <authorList>
            <person name="Chhetri G."/>
        </authorList>
    </citation>
    <scope>NUCLEOTIDE SEQUENCE</scope>
    <source>
        <strain evidence="3">KVB23</strain>
    </source>
</reference>
<feature type="transmembrane region" description="Helical" evidence="2">
    <location>
        <begin position="190"/>
        <end position="210"/>
    </location>
</feature>
<evidence type="ECO:0000313" key="4">
    <source>
        <dbReference type="Proteomes" id="UP000619033"/>
    </source>
</evidence>
<feature type="transmembrane region" description="Helical" evidence="2">
    <location>
        <begin position="153"/>
        <end position="169"/>
    </location>
</feature>
<feature type="transmembrane region" description="Helical" evidence="2">
    <location>
        <begin position="222"/>
        <end position="245"/>
    </location>
</feature>
<comment type="caution">
    <text evidence="3">The sequence shown here is derived from an EMBL/GenBank/DDBJ whole genome shotgun (WGS) entry which is preliminary data.</text>
</comment>
<feature type="transmembrane region" description="Helical" evidence="2">
    <location>
        <begin position="399"/>
        <end position="419"/>
    </location>
</feature>
<dbReference type="PANTHER" id="PTHR37422:SF13">
    <property type="entry name" value="LIPOPOLYSACCHARIDE BIOSYNTHESIS PROTEIN PA4999-RELATED"/>
    <property type="match status" value="1"/>
</dbReference>
<evidence type="ECO:0000256" key="1">
    <source>
        <dbReference type="SAM" id="MobiDB-lite"/>
    </source>
</evidence>
<dbReference type="Proteomes" id="UP000619033">
    <property type="component" value="Unassembled WGS sequence"/>
</dbReference>
<protein>
    <recommendedName>
        <fullName evidence="5">O-antigen ligase domain-containing protein</fullName>
    </recommendedName>
</protein>
<proteinExistence type="predicted"/>
<evidence type="ECO:0000313" key="3">
    <source>
        <dbReference type="EMBL" id="MBL4930095.1"/>
    </source>
</evidence>